<protein>
    <submittedName>
        <fullName evidence="2">Uncharacterized protein</fullName>
    </submittedName>
</protein>
<name>A0A1G5QR62_9GAMM</name>
<organism evidence="2 3">
    <name type="scientific">Thiohalomonas denitrificans</name>
    <dbReference type="NCBI Taxonomy" id="415747"/>
    <lineage>
        <taxon>Bacteria</taxon>
        <taxon>Pseudomonadati</taxon>
        <taxon>Pseudomonadota</taxon>
        <taxon>Gammaproteobacteria</taxon>
        <taxon>Thiohalomonadales</taxon>
        <taxon>Thiohalomonadaceae</taxon>
        <taxon>Thiohalomonas</taxon>
    </lineage>
</organism>
<feature type="region of interest" description="Disordered" evidence="1">
    <location>
        <begin position="74"/>
        <end position="94"/>
    </location>
</feature>
<dbReference type="EMBL" id="FMWD01000008">
    <property type="protein sequence ID" value="SCZ64247.1"/>
    <property type="molecule type" value="Genomic_DNA"/>
</dbReference>
<dbReference type="RefSeq" id="WP_092997920.1">
    <property type="nucleotide sequence ID" value="NZ_FMWD01000008.1"/>
</dbReference>
<sequence>MIMSGKAGPDEKPRQLMPKRYRFSVDRVEKADAPDGDNNRPWHRYVLVSECTEITGFCTGNSEEVQAHARQVAEELNTRNGSAPGGWTSRQMQA</sequence>
<evidence type="ECO:0000313" key="2">
    <source>
        <dbReference type="EMBL" id="SCZ64247.1"/>
    </source>
</evidence>
<dbReference type="AlphaFoldDB" id="A0A1G5QR62"/>
<accession>A0A1G5QR62</accession>
<gene>
    <name evidence="2" type="ORF">SAMN03097708_02593</name>
</gene>
<proteinExistence type="predicted"/>
<evidence type="ECO:0000256" key="1">
    <source>
        <dbReference type="SAM" id="MobiDB-lite"/>
    </source>
</evidence>
<dbReference type="Proteomes" id="UP000199648">
    <property type="component" value="Unassembled WGS sequence"/>
</dbReference>
<reference evidence="2 3" key="1">
    <citation type="submission" date="2016-10" db="EMBL/GenBank/DDBJ databases">
        <authorList>
            <person name="de Groot N.N."/>
        </authorList>
    </citation>
    <scope>NUCLEOTIDE SEQUENCE [LARGE SCALE GENOMIC DNA]</scope>
    <source>
        <strain evidence="2 3">HLD2</strain>
    </source>
</reference>
<evidence type="ECO:0000313" key="3">
    <source>
        <dbReference type="Proteomes" id="UP000199648"/>
    </source>
</evidence>
<feature type="region of interest" description="Disordered" evidence="1">
    <location>
        <begin position="1"/>
        <end position="20"/>
    </location>
</feature>
<keyword evidence="3" id="KW-1185">Reference proteome</keyword>